<reference evidence="7 8" key="1">
    <citation type="submission" date="2020-03" db="EMBL/GenBank/DDBJ databases">
        <title>Genomic Encyclopedia of Type Strains, Phase IV (KMG-IV): sequencing the most valuable type-strain genomes for metagenomic binning, comparative biology and taxonomic classification.</title>
        <authorList>
            <person name="Goeker M."/>
        </authorList>
    </citation>
    <scope>NUCLEOTIDE SEQUENCE [LARGE SCALE GENOMIC DNA]</scope>
    <source>
        <strain evidence="7 8">DSM 27651</strain>
    </source>
</reference>
<evidence type="ECO:0000256" key="5">
    <source>
        <dbReference type="ARBA" id="ARBA00023186"/>
    </source>
</evidence>
<organism evidence="7 8">
    <name type="scientific">Sphingomonas jejuensis</name>
    <dbReference type="NCBI Taxonomy" id="904715"/>
    <lineage>
        <taxon>Bacteria</taxon>
        <taxon>Pseudomonadati</taxon>
        <taxon>Pseudomonadota</taxon>
        <taxon>Alphaproteobacteria</taxon>
        <taxon>Sphingomonadales</taxon>
        <taxon>Sphingomonadaceae</taxon>
        <taxon>Sphingomonas</taxon>
    </lineage>
</organism>
<keyword evidence="7" id="KW-0282">Flagellum</keyword>
<evidence type="ECO:0000313" key="8">
    <source>
        <dbReference type="Proteomes" id="UP000734218"/>
    </source>
</evidence>
<protein>
    <recommendedName>
        <fullName evidence="6">Flagellar secretion chaperone FliS</fullName>
    </recommendedName>
</protein>
<keyword evidence="3 6" id="KW-0963">Cytoplasm</keyword>
<gene>
    <name evidence="7" type="ORF">GGR88_002255</name>
</gene>
<evidence type="ECO:0000256" key="4">
    <source>
        <dbReference type="ARBA" id="ARBA00022795"/>
    </source>
</evidence>
<keyword evidence="7" id="KW-0966">Cell projection</keyword>
<dbReference type="RefSeq" id="WP_245196875.1">
    <property type="nucleotide sequence ID" value="NZ_JAATJE010000002.1"/>
</dbReference>
<evidence type="ECO:0000256" key="1">
    <source>
        <dbReference type="ARBA" id="ARBA00004514"/>
    </source>
</evidence>
<accession>A0ABX0XPW1</accession>
<keyword evidence="8" id="KW-1185">Reference proteome</keyword>
<dbReference type="PANTHER" id="PTHR34773:SF1">
    <property type="entry name" value="FLAGELLAR SECRETION CHAPERONE FLIS"/>
    <property type="match status" value="1"/>
</dbReference>
<evidence type="ECO:0000256" key="6">
    <source>
        <dbReference type="PIRNR" id="PIRNR039090"/>
    </source>
</evidence>
<dbReference type="PANTHER" id="PTHR34773">
    <property type="entry name" value="FLAGELLAR SECRETION CHAPERONE FLIS"/>
    <property type="match status" value="1"/>
</dbReference>
<evidence type="ECO:0000256" key="2">
    <source>
        <dbReference type="ARBA" id="ARBA00008787"/>
    </source>
</evidence>
<keyword evidence="4 6" id="KW-1005">Bacterial flagellum biogenesis</keyword>
<evidence type="ECO:0000256" key="3">
    <source>
        <dbReference type="ARBA" id="ARBA00022490"/>
    </source>
</evidence>
<comment type="caution">
    <text evidence="7">The sequence shown here is derived from an EMBL/GenBank/DDBJ whole genome shotgun (WGS) entry which is preliminary data.</text>
</comment>
<dbReference type="InterPro" id="IPR036584">
    <property type="entry name" value="FliS_sf"/>
</dbReference>
<dbReference type="Pfam" id="PF02561">
    <property type="entry name" value="FliS"/>
    <property type="match status" value="1"/>
</dbReference>
<keyword evidence="5" id="KW-0143">Chaperone</keyword>
<dbReference type="PIRSF" id="PIRSF039090">
    <property type="entry name" value="Flis"/>
    <property type="match status" value="1"/>
</dbReference>
<comment type="similarity">
    <text evidence="2 6">Belongs to the FliS family.</text>
</comment>
<name>A0ABX0XPW1_9SPHN</name>
<dbReference type="EMBL" id="JAATJE010000002">
    <property type="protein sequence ID" value="NJC34741.1"/>
    <property type="molecule type" value="Genomic_DNA"/>
</dbReference>
<dbReference type="Proteomes" id="UP000734218">
    <property type="component" value="Unassembled WGS sequence"/>
</dbReference>
<comment type="subcellular location">
    <subcellularLocation>
        <location evidence="1 6">Cytoplasm</location>
        <location evidence="1 6">Cytosol</location>
    </subcellularLocation>
</comment>
<sequence length="131" mass="13896">MYASRLRGDPGEMYRQVDANGRVGQASPHALVTVLYDDLLRALRLAALACDRGDVADRSARVTKALALLFALEAGLDFTRGGGVADALSRFYRGARDSIMRASLAGDGQGLRDAASSIGEIADSWRQIGPA</sequence>
<keyword evidence="7" id="KW-0969">Cilium</keyword>
<dbReference type="Gene3D" id="1.20.120.340">
    <property type="entry name" value="Flagellar protein FliS"/>
    <property type="match status" value="1"/>
</dbReference>
<dbReference type="InterPro" id="IPR003713">
    <property type="entry name" value="FliS"/>
</dbReference>
<proteinExistence type="inferred from homology"/>
<dbReference type="SUPFAM" id="SSF101116">
    <property type="entry name" value="Flagellar export chaperone FliS"/>
    <property type="match status" value="1"/>
</dbReference>
<evidence type="ECO:0000313" key="7">
    <source>
        <dbReference type="EMBL" id="NJC34741.1"/>
    </source>
</evidence>